<sequence length="237" mass="27263">ATPRPNHLAVCGSKLLFQKSSLLGIIIYHSLLKKVFPKYTHTYIYLHTLLACLTIMVQLVTVALHHRDHFSVGNARRVFDKQAYHWSIMIIPEGGQSENCHSFDATDASHINPVTFRMNNPTMDWWFRSELDIKPQRHEKLLGRIVIGEMPDEVSGEELGDFFQGIPLPMKNTNPQQSSVTWIMDAIQALQEKGWTHDFDLDRFKNFAVTYADEKMKGAEAEEPDLKFYESWKASVL</sequence>
<dbReference type="EMBL" id="CAJPIJ010000163">
    <property type="protein sequence ID" value="CAG1999672.1"/>
    <property type="molecule type" value="Genomic_DNA"/>
</dbReference>
<dbReference type="AlphaFoldDB" id="A0A4E9DGB7"/>
<dbReference type="Proteomes" id="UP000746612">
    <property type="component" value="Unassembled WGS sequence"/>
</dbReference>
<protein>
    <submittedName>
        <fullName evidence="3">Uncharacterized protein</fullName>
    </submittedName>
</protein>
<dbReference type="InterPro" id="IPR054208">
    <property type="entry name" value="DUF6914"/>
</dbReference>
<name>A0A4E9DGB7_GIBZA</name>
<dbReference type="Pfam" id="PF21858">
    <property type="entry name" value="DUF6914"/>
    <property type="match status" value="1"/>
</dbReference>
<proteinExistence type="predicted"/>
<evidence type="ECO:0000313" key="2">
    <source>
        <dbReference type="EMBL" id="CAG1999672.1"/>
    </source>
</evidence>
<keyword evidence="1" id="KW-0812">Transmembrane</keyword>
<reference evidence="3" key="1">
    <citation type="submission" date="2019-04" db="EMBL/GenBank/DDBJ databases">
        <authorList>
            <person name="Melise S."/>
            <person name="Noan J."/>
            <person name="Okalmin O."/>
        </authorList>
    </citation>
    <scope>NUCLEOTIDE SEQUENCE</scope>
    <source>
        <strain evidence="3">FN9</strain>
    </source>
</reference>
<evidence type="ECO:0000256" key="1">
    <source>
        <dbReference type="SAM" id="Phobius"/>
    </source>
</evidence>
<keyword evidence="1" id="KW-1133">Transmembrane helix</keyword>
<keyword evidence="1" id="KW-0472">Membrane</keyword>
<gene>
    <name evidence="3" type="ORF">FUG_LOCUS318531</name>
    <name evidence="2" type="ORF">MDCFG202_LOCUS449485</name>
</gene>
<feature type="transmembrane region" description="Helical" evidence="1">
    <location>
        <begin position="44"/>
        <end position="64"/>
    </location>
</feature>
<reference evidence="2" key="2">
    <citation type="submission" date="2021-03" db="EMBL/GenBank/DDBJ databases">
        <authorList>
            <person name="Alouane T."/>
            <person name="Langin T."/>
            <person name="Bonhomme L."/>
        </authorList>
    </citation>
    <scope>NUCLEOTIDE SEQUENCE</scope>
    <source>
        <strain evidence="2">MDC_Fg202</strain>
    </source>
</reference>
<dbReference type="EMBL" id="CAAKMV010000135">
    <property type="protein sequence ID" value="VIO58858.1"/>
    <property type="molecule type" value="Genomic_DNA"/>
</dbReference>
<evidence type="ECO:0000313" key="3">
    <source>
        <dbReference type="EMBL" id="VIO58858.1"/>
    </source>
</evidence>
<feature type="non-terminal residue" evidence="3">
    <location>
        <position position="1"/>
    </location>
</feature>
<organism evidence="3">
    <name type="scientific">Gibberella zeae</name>
    <name type="common">Wheat head blight fungus</name>
    <name type="synonym">Fusarium graminearum</name>
    <dbReference type="NCBI Taxonomy" id="5518"/>
    <lineage>
        <taxon>Eukaryota</taxon>
        <taxon>Fungi</taxon>
        <taxon>Dikarya</taxon>
        <taxon>Ascomycota</taxon>
        <taxon>Pezizomycotina</taxon>
        <taxon>Sordariomycetes</taxon>
        <taxon>Hypocreomycetidae</taxon>
        <taxon>Hypocreales</taxon>
        <taxon>Nectriaceae</taxon>
        <taxon>Fusarium</taxon>
    </lineage>
</organism>
<accession>A0A4E9DGB7</accession>
<feature type="transmembrane region" description="Helical" evidence="1">
    <location>
        <begin position="15"/>
        <end position="32"/>
    </location>
</feature>